<gene>
    <name evidence="2" type="ORF">GCM10010102_40250</name>
</gene>
<protein>
    <recommendedName>
        <fullName evidence="4">DUF1684 domain-containing protein</fullName>
    </recommendedName>
</protein>
<keyword evidence="3" id="KW-1185">Reference proteome</keyword>
<evidence type="ECO:0008006" key="4">
    <source>
        <dbReference type="Google" id="ProtNLM"/>
    </source>
</evidence>
<dbReference type="RefSeq" id="WP_171104062.1">
    <property type="nucleotide sequence ID" value="NZ_BMPT01000021.1"/>
</dbReference>
<organism evidence="2 3">
    <name type="scientific">Promicromonospora citrea</name>
    <dbReference type="NCBI Taxonomy" id="43677"/>
    <lineage>
        <taxon>Bacteria</taxon>
        <taxon>Bacillati</taxon>
        <taxon>Actinomycetota</taxon>
        <taxon>Actinomycetes</taxon>
        <taxon>Micrococcales</taxon>
        <taxon>Promicromonosporaceae</taxon>
        <taxon>Promicromonospora</taxon>
    </lineage>
</organism>
<name>A0A8H9GP23_9MICO</name>
<dbReference type="InterPro" id="IPR012467">
    <property type="entry name" value="DUF1684"/>
</dbReference>
<dbReference type="Proteomes" id="UP000655589">
    <property type="component" value="Unassembled WGS sequence"/>
</dbReference>
<reference evidence="2" key="1">
    <citation type="journal article" date="2014" name="Int. J. Syst. Evol. Microbiol.">
        <title>Complete genome sequence of Corynebacterium casei LMG S-19264T (=DSM 44701T), isolated from a smear-ripened cheese.</title>
        <authorList>
            <consortium name="US DOE Joint Genome Institute (JGI-PGF)"/>
            <person name="Walter F."/>
            <person name="Albersmeier A."/>
            <person name="Kalinowski J."/>
            <person name="Ruckert C."/>
        </authorList>
    </citation>
    <scope>NUCLEOTIDE SEQUENCE</scope>
    <source>
        <strain evidence="2">JCM 3051</strain>
    </source>
</reference>
<dbReference type="PANTHER" id="PTHR41913:SF1">
    <property type="entry name" value="DUF1684 DOMAIN-CONTAINING PROTEIN"/>
    <property type="match status" value="1"/>
</dbReference>
<comment type="caution">
    <text evidence="2">The sequence shown here is derived from an EMBL/GenBank/DDBJ whole genome shotgun (WGS) entry which is preliminary data.</text>
</comment>
<dbReference type="AlphaFoldDB" id="A0A8H9GP23"/>
<feature type="region of interest" description="Disordered" evidence="1">
    <location>
        <begin position="109"/>
        <end position="128"/>
    </location>
</feature>
<evidence type="ECO:0000313" key="3">
    <source>
        <dbReference type="Proteomes" id="UP000655589"/>
    </source>
</evidence>
<accession>A0A8H9GP23</accession>
<evidence type="ECO:0000313" key="2">
    <source>
        <dbReference type="EMBL" id="GGM40664.1"/>
    </source>
</evidence>
<sequence length="292" mass="30971">MTGTLGSTRAATSGAQAADRHAAWRAARDRALRAPHGWLSPTALLWPTSTPGRLPGLPGEWWVADDRLLTRAVAGDESVLVGELVEYGGPTAVSVAEGRSLVLGTFLPAGRSGTASDGDPDGGSDGEREVAVEVVRRTGRYGLRPRDPLAPTRTGFTGVPAFAYDPAWVLDAPVRWYDEPAPRTVGAARPRLVHHVEAVGEIEVRHDGATHVLVLTGSRTRPTVLFTDEADGVAPWRVVDVEAGDEQQGTVRVDLNRATNLPFAFTDHGTCPAPVPGNHLPFAVTAGERAPR</sequence>
<evidence type="ECO:0000256" key="1">
    <source>
        <dbReference type="SAM" id="MobiDB-lite"/>
    </source>
</evidence>
<dbReference type="PANTHER" id="PTHR41913">
    <property type="entry name" value="DUF1684 DOMAIN-CONTAINING PROTEIN"/>
    <property type="match status" value="1"/>
</dbReference>
<dbReference type="Pfam" id="PF07920">
    <property type="entry name" value="DUF1684"/>
    <property type="match status" value="1"/>
</dbReference>
<proteinExistence type="predicted"/>
<reference evidence="2" key="2">
    <citation type="submission" date="2020-09" db="EMBL/GenBank/DDBJ databases">
        <authorList>
            <person name="Sun Q."/>
            <person name="Ohkuma M."/>
        </authorList>
    </citation>
    <scope>NUCLEOTIDE SEQUENCE</scope>
    <source>
        <strain evidence="2">JCM 3051</strain>
    </source>
</reference>
<dbReference type="EMBL" id="BMPT01000021">
    <property type="protein sequence ID" value="GGM40664.1"/>
    <property type="molecule type" value="Genomic_DNA"/>
</dbReference>